<dbReference type="Proteomes" id="UP001292094">
    <property type="component" value="Unassembled WGS sequence"/>
</dbReference>
<gene>
    <name evidence="2" type="ORF">Pmani_019820</name>
</gene>
<dbReference type="AlphaFoldDB" id="A0AAE1PJZ1"/>
<organism evidence="2 3">
    <name type="scientific">Petrolisthes manimaculis</name>
    <dbReference type="NCBI Taxonomy" id="1843537"/>
    <lineage>
        <taxon>Eukaryota</taxon>
        <taxon>Metazoa</taxon>
        <taxon>Ecdysozoa</taxon>
        <taxon>Arthropoda</taxon>
        <taxon>Crustacea</taxon>
        <taxon>Multicrustacea</taxon>
        <taxon>Malacostraca</taxon>
        <taxon>Eumalacostraca</taxon>
        <taxon>Eucarida</taxon>
        <taxon>Decapoda</taxon>
        <taxon>Pleocyemata</taxon>
        <taxon>Anomura</taxon>
        <taxon>Galatheoidea</taxon>
        <taxon>Porcellanidae</taxon>
        <taxon>Petrolisthes</taxon>
    </lineage>
</organism>
<reference evidence="2" key="1">
    <citation type="submission" date="2023-11" db="EMBL/GenBank/DDBJ databases">
        <title>Genome assemblies of two species of porcelain crab, Petrolisthes cinctipes and Petrolisthes manimaculis (Anomura: Porcellanidae).</title>
        <authorList>
            <person name="Angst P."/>
        </authorList>
    </citation>
    <scope>NUCLEOTIDE SEQUENCE</scope>
    <source>
        <strain evidence="2">PB745_02</strain>
        <tissue evidence="2">Gill</tissue>
    </source>
</reference>
<evidence type="ECO:0000256" key="1">
    <source>
        <dbReference type="SAM" id="MobiDB-lite"/>
    </source>
</evidence>
<evidence type="ECO:0000313" key="3">
    <source>
        <dbReference type="Proteomes" id="UP001292094"/>
    </source>
</evidence>
<feature type="compositionally biased region" description="Polar residues" evidence="1">
    <location>
        <begin position="93"/>
        <end position="104"/>
    </location>
</feature>
<dbReference type="EMBL" id="JAWZYT010001887">
    <property type="protein sequence ID" value="KAK4308487.1"/>
    <property type="molecule type" value="Genomic_DNA"/>
</dbReference>
<keyword evidence="3" id="KW-1185">Reference proteome</keyword>
<protein>
    <submittedName>
        <fullName evidence="2">Uncharacterized protein</fullName>
    </submittedName>
</protein>
<feature type="compositionally biased region" description="Low complexity" evidence="1">
    <location>
        <begin position="55"/>
        <end position="81"/>
    </location>
</feature>
<name>A0AAE1PJZ1_9EUCA</name>
<sequence length="113" mass="12180">MKPSLYQQPLLVTHTTPAAAADHHCVSGRTVVQEKLNQLVYQGSNTTSPKKYRKPLLVSFSPSPPASLSSHSCPSSYHQPSPLDPQLRPRLSLQPTAASSSPVLSHSPIIITC</sequence>
<evidence type="ECO:0000313" key="2">
    <source>
        <dbReference type="EMBL" id="KAK4308487.1"/>
    </source>
</evidence>
<proteinExistence type="predicted"/>
<accession>A0AAE1PJZ1</accession>
<feature type="region of interest" description="Disordered" evidence="1">
    <location>
        <begin position="43"/>
        <end position="108"/>
    </location>
</feature>
<comment type="caution">
    <text evidence="2">The sequence shown here is derived from an EMBL/GenBank/DDBJ whole genome shotgun (WGS) entry which is preliminary data.</text>
</comment>